<evidence type="ECO:0000313" key="3">
    <source>
        <dbReference type="EMBL" id="POW02005.1"/>
    </source>
</evidence>
<comment type="caution">
    <text evidence="3">The sequence shown here is derived from an EMBL/GenBank/DDBJ whole genome shotgun (WGS) entry which is preliminary data.</text>
</comment>
<dbReference type="Gene3D" id="3.30.720.10">
    <property type="entry name" value="Signal recognition particle alu RNA binding heterodimer, srp9/1"/>
    <property type="match status" value="1"/>
</dbReference>
<feature type="compositionally biased region" description="Low complexity" evidence="1">
    <location>
        <begin position="70"/>
        <end position="83"/>
    </location>
</feature>
<organism evidence="3 4">
    <name type="scientific">Puccinia striiformis</name>
    <dbReference type="NCBI Taxonomy" id="27350"/>
    <lineage>
        <taxon>Eukaryota</taxon>
        <taxon>Fungi</taxon>
        <taxon>Dikarya</taxon>
        <taxon>Basidiomycota</taxon>
        <taxon>Pucciniomycotina</taxon>
        <taxon>Pucciniomycetes</taxon>
        <taxon>Pucciniales</taxon>
        <taxon>Pucciniaceae</taxon>
        <taxon>Puccinia</taxon>
    </lineage>
</organism>
<feature type="domain" description="SRP9" evidence="2">
    <location>
        <begin position="5"/>
        <end position="43"/>
    </location>
</feature>
<dbReference type="EMBL" id="PKSL01000149">
    <property type="protein sequence ID" value="POW02005.1"/>
    <property type="molecule type" value="Genomic_DNA"/>
</dbReference>
<dbReference type="Proteomes" id="UP000239156">
    <property type="component" value="Unassembled WGS sequence"/>
</dbReference>
<evidence type="ECO:0000256" key="1">
    <source>
        <dbReference type="SAM" id="MobiDB-lite"/>
    </source>
</evidence>
<dbReference type="PANTHER" id="PTHR12834">
    <property type="entry name" value="SIGNAL RECOGNITION PARTICLE 9 KDA PROTEIN"/>
    <property type="match status" value="1"/>
</dbReference>
<dbReference type="InterPro" id="IPR039914">
    <property type="entry name" value="SRP9-like"/>
</dbReference>
<dbReference type="VEuPathDB" id="FungiDB:PSHT_01030"/>
<accession>A0A2S4UXV2</accession>
<dbReference type="VEuPathDB" id="FungiDB:PSTT_12099"/>
<dbReference type="SUPFAM" id="SSF54762">
    <property type="entry name" value="Signal recognition particle alu RNA binding heterodimer, SRP9/14"/>
    <property type="match status" value="1"/>
</dbReference>
<gene>
    <name evidence="3" type="ORF">PSTT_12099</name>
</gene>
<protein>
    <recommendedName>
        <fullName evidence="2">SRP9 domain-containing protein</fullName>
    </recommendedName>
</protein>
<dbReference type="PANTHER" id="PTHR12834:SF12">
    <property type="entry name" value="SIGNAL RECOGNITION PARTICLE 9 KDA PROTEIN"/>
    <property type="match status" value="1"/>
</dbReference>
<dbReference type="Pfam" id="PF05486">
    <property type="entry name" value="SRP9-21"/>
    <property type="match status" value="1"/>
</dbReference>
<name>A0A2S4UXV2_9BASI</name>
<keyword evidence="4" id="KW-1185">Reference proteome</keyword>
<evidence type="ECO:0000313" key="4">
    <source>
        <dbReference type="Proteomes" id="UP000239156"/>
    </source>
</evidence>
<feature type="compositionally biased region" description="Basic residues" evidence="1">
    <location>
        <begin position="100"/>
        <end position="110"/>
    </location>
</feature>
<reference evidence="3" key="1">
    <citation type="submission" date="2017-12" db="EMBL/GenBank/DDBJ databases">
        <title>Gene loss provides genomic basis for host adaptation in cereal stripe rust fungi.</title>
        <authorList>
            <person name="Xia C."/>
        </authorList>
    </citation>
    <scope>NUCLEOTIDE SEQUENCE [LARGE SCALE GENOMIC DNA]</scope>
    <source>
        <strain evidence="3">93-210</strain>
    </source>
</reference>
<proteinExistence type="predicted"/>
<sequence>MVHLRDWDTFVSECNKLCEASPVKTRYCTKWRRELGLLVLKVTDEKKHVQNVKTGVNEPEVVPIIKATASANKNSTSASTGAALPSSSSTAKDAGGKKPAAYKKKKGKKK</sequence>
<dbReference type="OrthoDB" id="360923at2759"/>
<dbReference type="InterPro" id="IPR009018">
    <property type="entry name" value="Signal_recog_particle_SRP9/14"/>
</dbReference>
<evidence type="ECO:0000259" key="2">
    <source>
        <dbReference type="Pfam" id="PF05486"/>
    </source>
</evidence>
<feature type="region of interest" description="Disordered" evidence="1">
    <location>
        <begin position="70"/>
        <end position="110"/>
    </location>
</feature>
<dbReference type="InterPro" id="IPR039432">
    <property type="entry name" value="SRP9_dom"/>
</dbReference>